<evidence type="ECO:0000313" key="3">
    <source>
        <dbReference type="Proteomes" id="UP000003688"/>
    </source>
</evidence>
<dbReference type="STRING" id="320771.Cflav_PD2599"/>
<keyword evidence="1" id="KW-1133">Transmembrane helix</keyword>
<dbReference type="OrthoDB" id="191602at2"/>
<keyword evidence="1" id="KW-0812">Transmembrane</keyword>
<gene>
    <name evidence="2" type="ORF">Cflav_PD2599</name>
</gene>
<reference evidence="2 3" key="1">
    <citation type="journal article" date="2011" name="J. Bacteriol.">
        <title>Genome sequence of 'Pedosphaera parvula' Ellin514, an aerobic Verrucomicrobial isolate from pasture soil.</title>
        <authorList>
            <person name="Kant R."/>
            <person name="van Passel M.W."/>
            <person name="Sangwan P."/>
            <person name="Palva A."/>
            <person name="Lucas S."/>
            <person name="Copeland A."/>
            <person name="Lapidus A."/>
            <person name="Glavina Del Rio T."/>
            <person name="Dalin E."/>
            <person name="Tice H."/>
            <person name="Bruce D."/>
            <person name="Goodwin L."/>
            <person name="Pitluck S."/>
            <person name="Chertkov O."/>
            <person name="Larimer F.W."/>
            <person name="Land M.L."/>
            <person name="Hauser L."/>
            <person name="Brettin T.S."/>
            <person name="Detter J.C."/>
            <person name="Han S."/>
            <person name="de Vos W.M."/>
            <person name="Janssen P.H."/>
            <person name="Smidt H."/>
        </authorList>
    </citation>
    <scope>NUCLEOTIDE SEQUENCE [LARGE SCALE GENOMIC DNA]</scope>
    <source>
        <strain evidence="2 3">Ellin514</strain>
    </source>
</reference>
<accession>B9XKE0</accession>
<name>B9XKE0_PEDPL</name>
<proteinExistence type="predicted"/>
<keyword evidence="1" id="KW-0472">Membrane</keyword>
<evidence type="ECO:0000313" key="2">
    <source>
        <dbReference type="EMBL" id="EEF59610.1"/>
    </source>
</evidence>
<dbReference type="EMBL" id="ABOX02000025">
    <property type="protein sequence ID" value="EEF59610.1"/>
    <property type="molecule type" value="Genomic_DNA"/>
</dbReference>
<comment type="caution">
    <text evidence="2">The sequence shown here is derived from an EMBL/GenBank/DDBJ whole genome shotgun (WGS) entry which is preliminary data.</text>
</comment>
<dbReference type="AlphaFoldDB" id="B9XKE0"/>
<protein>
    <submittedName>
        <fullName evidence="2">Uncharacterized protein</fullName>
    </submittedName>
</protein>
<dbReference type="Proteomes" id="UP000003688">
    <property type="component" value="Unassembled WGS sequence"/>
</dbReference>
<organism evidence="2 3">
    <name type="scientific">Pedosphaera parvula (strain Ellin514)</name>
    <dbReference type="NCBI Taxonomy" id="320771"/>
    <lineage>
        <taxon>Bacteria</taxon>
        <taxon>Pseudomonadati</taxon>
        <taxon>Verrucomicrobiota</taxon>
        <taxon>Pedosphaerae</taxon>
        <taxon>Pedosphaerales</taxon>
        <taxon>Pedosphaeraceae</taxon>
        <taxon>Pedosphaera</taxon>
    </lineage>
</organism>
<feature type="transmembrane region" description="Helical" evidence="1">
    <location>
        <begin position="20"/>
        <end position="39"/>
    </location>
</feature>
<sequence length="510" mass="57459">MQNSSAESPAPKKSLRRRVLRYGIIGLLWIVTLVALLVVEENWRAKRAWESYKAELEAKGEKLGIGGLIPAPVPDDQNFAQTPFLAPLFELNPNRKPGESAWADTNAVNRVQQFANDSPVLKERKGWQEGHVTDLPKLAAGFNTNKNSEAEKPVLSRTQAAEEILKRVEKYQSVLNELQEASKRPNSRFKIRYEDNFAALLPHLAPLRKFAVIYSVRASAELALGHTDNALADIRMTLYLADAIKDEPLLISKLVRIAIVQLALQPVWEGLGEQKWTDAQLAELGQAFSKYDLISEGADAIRGERALGNEFMDAIRTKRNAGELQAIGGIGPMPSHLVPSFFFYQNQLTVNHLYQDVSMPMFSPEQTRVHPELNQTNALDLEMRKYPFPYQVFAKLLFPAVEKATMKIGYTQNAVDLAALACALERYRLAHHQFPSSLEELKPQFIAKIPHDVVNGEPLHYRRMDNQHFIFYSVGWNQMDDGGTIAFTKGSTPSVELKEGDWAWPQYPVK</sequence>
<keyword evidence="3" id="KW-1185">Reference proteome</keyword>
<evidence type="ECO:0000256" key="1">
    <source>
        <dbReference type="SAM" id="Phobius"/>
    </source>
</evidence>
<dbReference type="RefSeq" id="WP_007416283.1">
    <property type="nucleotide sequence ID" value="NZ_ABOX02000025.1"/>
</dbReference>